<organism evidence="1 2">
    <name type="scientific">Trametes coccinea (strain BRFM310)</name>
    <name type="common">Pycnoporus coccineus</name>
    <dbReference type="NCBI Taxonomy" id="1353009"/>
    <lineage>
        <taxon>Eukaryota</taxon>
        <taxon>Fungi</taxon>
        <taxon>Dikarya</taxon>
        <taxon>Basidiomycota</taxon>
        <taxon>Agaricomycotina</taxon>
        <taxon>Agaricomycetes</taxon>
        <taxon>Polyporales</taxon>
        <taxon>Polyporaceae</taxon>
        <taxon>Trametes</taxon>
    </lineage>
</organism>
<dbReference type="STRING" id="1353009.A0A1Y2IID8"/>
<evidence type="ECO:0000313" key="1">
    <source>
        <dbReference type="EMBL" id="OSD00877.1"/>
    </source>
</evidence>
<reference evidence="1 2" key="1">
    <citation type="journal article" date="2015" name="Biotechnol. Biofuels">
        <title>Enhanced degradation of softwood versus hardwood by the white-rot fungus Pycnoporus coccineus.</title>
        <authorList>
            <person name="Couturier M."/>
            <person name="Navarro D."/>
            <person name="Chevret D."/>
            <person name="Henrissat B."/>
            <person name="Piumi F."/>
            <person name="Ruiz-Duenas F.J."/>
            <person name="Martinez A.T."/>
            <person name="Grigoriev I.V."/>
            <person name="Riley R."/>
            <person name="Lipzen A."/>
            <person name="Berrin J.G."/>
            <person name="Master E.R."/>
            <person name="Rosso M.N."/>
        </authorList>
    </citation>
    <scope>NUCLEOTIDE SEQUENCE [LARGE SCALE GENOMIC DNA]</scope>
    <source>
        <strain evidence="1 2">BRFM310</strain>
    </source>
</reference>
<dbReference type="EMBL" id="KZ084115">
    <property type="protein sequence ID" value="OSD00877.1"/>
    <property type="molecule type" value="Genomic_DNA"/>
</dbReference>
<name>A0A1Y2IID8_TRAC3</name>
<sequence>MVQNPPPWLHQALRDARLRYPGYAFDVVARLVPNPSTGGQVTLFRLVCGDCPGMLYHLGPGDTLSNFEMHLKDAHHRHRAQERMHPRRSLL</sequence>
<keyword evidence="2" id="KW-1185">Reference proteome</keyword>
<gene>
    <name evidence="1" type="ORF">PYCCODRAFT_645062</name>
</gene>
<dbReference type="OrthoDB" id="515064at2759"/>
<proteinExistence type="predicted"/>
<protein>
    <submittedName>
        <fullName evidence="1">Uncharacterized protein</fullName>
    </submittedName>
</protein>
<evidence type="ECO:0000313" key="2">
    <source>
        <dbReference type="Proteomes" id="UP000193067"/>
    </source>
</evidence>
<accession>A0A1Y2IID8</accession>
<dbReference type="Proteomes" id="UP000193067">
    <property type="component" value="Unassembled WGS sequence"/>
</dbReference>
<dbReference type="AlphaFoldDB" id="A0A1Y2IID8"/>